<accession>A0A0N0NRA8</accession>
<evidence type="ECO:0000256" key="8">
    <source>
        <dbReference type="ARBA" id="ARBA00023033"/>
    </source>
</evidence>
<dbReference type="PANTHER" id="PTHR43876">
    <property type="entry name" value="UBIQUINONE BIOSYNTHESIS MONOOXYGENASE COQ6, MITOCHONDRIAL"/>
    <property type="match status" value="1"/>
</dbReference>
<dbReference type="AlphaFoldDB" id="A0A0N0NRA8"/>
<comment type="subcellular location">
    <subcellularLocation>
        <location evidence="11">Mitochondrion inner membrane</location>
        <topology evidence="11">Peripheral membrane protein</topology>
        <orientation evidence="11">Matrix side</orientation>
    </subcellularLocation>
</comment>
<evidence type="ECO:0000313" key="14">
    <source>
        <dbReference type="Proteomes" id="UP000038010"/>
    </source>
</evidence>
<dbReference type="PRINTS" id="PR00420">
    <property type="entry name" value="RNGMNOXGNASE"/>
</dbReference>
<dbReference type="FunFam" id="3.50.50.60:FF:000245">
    <property type="entry name" value="Ubiquinone biosynthesis monooxygenase COQ6, mitochondrial"/>
    <property type="match status" value="1"/>
</dbReference>
<evidence type="ECO:0000256" key="1">
    <source>
        <dbReference type="ARBA" id="ARBA00001974"/>
    </source>
</evidence>
<evidence type="ECO:0000313" key="13">
    <source>
        <dbReference type="EMBL" id="KPI44878.1"/>
    </source>
</evidence>
<evidence type="ECO:0000256" key="3">
    <source>
        <dbReference type="ARBA" id="ARBA00022630"/>
    </source>
</evidence>
<evidence type="ECO:0000256" key="7">
    <source>
        <dbReference type="ARBA" id="ARBA00023002"/>
    </source>
</evidence>
<dbReference type="InterPro" id="IPR018168">
    <property type="entry name" value="Ubi_Hdrlase_CS"/>
</dbReference>
<dbReference type="GO" id="GO:0071949">
    <property type="term" value="F:FAD binding"/>
    <property type="evidence" value="ECO:0007669"/>
    <property type="project" value="InterPro"/>
</dbReference>
<name>A0A0N0NRA8_9EURO</name>
<proteinExistence type="inferred from homology"/>
<comment type="caution">
    <text evidence="13">The sequence shown here is derived from an EMBL/GenBank/DDBJ whole genome shotgun (WGS) entry which is preliminary data.</text>
</comment>
<organism evidence="13 14">
    <name type="scientific">Cyphellophora attinorum</name>
    <dbReference type="NCBI Taxonomy" id="1664694"/>
    <lineage>
        <taxon>Eukaryota</taxon>
        <taxon>Fungi</taxon>
        <taxon>Dikarya</taxon>
        <taxon>Ascomycota</taxon>
        <taxon>Pezizomycotina</taxon>
        <taxon>Eurotiomycetes</taxon>
        <taxon>Chaetothyriomycetidae</taxon>
        <taxon>Chaetothyriales</taxon>
        <taxon>Cyphellophoraceae</taxon>
        <taxon>Cyphellophora</taxon>
    </lineage>
</organism>
<comment type="cofactor">
    <cofactor evidence="1 11">
        <name>FAD</name>
        <dbReference type="ChEBI" id="CHEBI:57692"/>
    </cofactor>
</comment>
<keyword evidence="8 11" id="KW-0503">Monooxygenase</keyword>
<dbReference type="InterPro" id="IPR036188">
    <property type="entry name" value="FAD/NAD-bd_sf"/>
</dbReference>
<keyword evidence="13" id="KW-0830">Ubiquinone</keyword>
<evidence type="ECO:0000256" key="5">
    <source>
        <dbReference type="ARBA" id="ARBA00022792"/>
    </source>
</evidence>
<evidence type="ECO:0000256" key="6">
    <source>
        <dbReference type="ARBA" id="ARBA00022827"/>
    </source>
</evidence>
<dbReference type="HAMAP" id="MF_03193">
    <property type="entry name" value="COQ6_monooxygenase"/>
    <property type="match status" value="1"/>
</dbReference>
<keyword evidence="3 11" id="KW-0285">Flavoprotein</keyword>
<dbReference type="InterPro" id="IPR051205">
    <property type="entry name" value="UbiH/COQ6_monooxygenase"/>
</dbReference>
<keyword evidence="10 11" id="KW-0472">Membrane</keyword>
<evidence type="ECO:0000256" key="10">
    <source>
        <dbReference type="ARBA" id="ARBA00023136"/>
    </source>
</evidence>
<dbReference type="InterPro" id="IPR002938">
    <property type="entry name" value="FAD-bd"/>
</dbReference>
<comment type="catalytic activity">
    <reaction evidence="11">
        <text>a 2-methoxy-6-(all-trans-polyprenyl)phenol + 2 reduced [2Fe-2S]-[ferredoxin] + O2 + 2 H(+) = a 2-methoxy-6-(all-trans-polyprenyl)benzene-1,4-diol + 2 oxidized [2Fe-2S]-[ferredoxin] + H2O</text>
        <dbReference type="Rhea" id="RHEA:81183"/>
        <dbReference type="Rhea" id="RHEA-COMP:9551"/>
        <dbReference type="Rhea" id="RHEA-COMP:10000"/>
        <dbReference type="Rhea" id="RHEA-COMP:10001"/>
        <dbReference type="Rhea" id="RHEA-COMP:10858"/>
        <dbReference type="ChEBI" id="CHEBI:15377"/>
        <dbReference type="ChEBI" id="CHEBI:15378"/>
        <dbReference type="ChEBI" id="CHEBI:15379"/>
        <dbReference type="ChEBI" id="CHEBI:33737"/>
        <dbReference type="ChEBI" id="CHEBI:33738"/>
        <dbReference type="ChEBI" id="CHEBI:62731"/>
        <dbReference type="ChEBI" id="CHEBI:84166"/>
        <dbReference type="EC" id="1.14.15.46"/>
    </reaction>
</comment>
<keyword evidence="6 11" id="KW-0274">FAD</keyword>
<dbReference type="PROSITE" id="PS01304">
    <property type="entry name" value="UBIH"/>
    <property type="match status" value="1"/>
</dbReference>
<dbReference type="STRING" id="1664694.A0A0N0NRA8"/>
<keyword evidence="14" id="KW-1185">Reference proteome</keyword>
<comment type="similarity">
    <text evidence="2 11">Belongs to the UbiH/COQ6 family.</text>
</comment>
<dbReference type="NCBIfam" id="TIGR01988">
    <property type="entry name" value="Ubi-OHases"/>
    <property type="match status" value="1"/>
</dbReference>
<comment type="function">
    <text evidence="11">FAD-dependent monooxygenase required for two non-consecutive steps during ubiquinone biosynthesis. Required for the C5-ring hydroxylation during ubiquinone biosynthesis by catalyzing the hydroxylation of 4-hydroxy-3-(all-trans-polyprenyl)benzoic acid to 3,4-dihydroxy-5-(all-trans-polyprenyl)benzoic acid. Also acts downstream of coq4, for the C1-hydroxylation during ubiquinone biosynthesis by catalyzing the hydroxylation of 2-methoxy-6-(all-trans-polyprenyl)phenol to 2-methoxy-6-(all-trans-polyprenyl)benzene-1,4-diol. The electrons required for the hydroxylation reaction are funneled indirectly to coq6 from NADPH via a ferredoxin/ferredoxin reductase system.</text>
</comment>
<dbReference type="InterPro" id="IPR010971">
    <property type="entry name" value="UbiH/COQ6"/>
</dbReference>
<comment type="subunit">
    <text evidence="11">Component of a multi-subunit COQ enzyme complex, composed of at least COQ3, COQ4, COQ5, COQ6, COQ7 and COQ9.</text>
</comment>
<dbReference type="EMBL" id="LFJN01000002">
    <property type="protein sequence ID" value="KPI44878.1"/>
    <property type="molecule type" value="Genomic_DNA"/>
</dbReference>
<dbReference type="GO" id="GO:0031314">
    <property type="term" value="C:extrinsic component of mitochondrial inner membrane"/>
    <property type="evidence" value="ECO:0007669"/>
    <property type="project" value="UniProtKB-UniRule"/>
</dbReference>
<dbReference type="GeneID" id="28734376"/>
<dbReference type="EC" id="1.14.15.46" evidence="11"/>
<keyword evidence="9 11" id="KW-0496">Mitochondrion</keyword>
<evidence type="ECO:0000256" key="9">
    <source>
        <dbReference type="ARBA" id="ARBA00023128"/>
    </source>
</evidence>
<dbReference type="InterPro" id="IPR000689">
    <property type="entry name" value="UbQ_mOase_COQ6"/>
</dbReference>
<dbReference type="Proteomes" id="UP000038010">
    <property type="component" value="Unassembled WGS sequence"/>
</dbReference>
<gene>
    <name evidence="11" type="primary">COQ6</name>
    <name evidence="13" type="ORF">AB675_2519</name>
</gene>
<dbReference type="EC" id="1.14.15.45" evidence="11"/>
<protein>
    <recommendedName>
        <fullName evidence="11">Ubiquinone biosynthesis monooxygenase COQ6, mitochondrial</fullName>
        <ecNumber evidence="11">1.14.15.45</ecNumber>
    </recommendedName>
    <alternativeName>
        <fullName evidence="11">2-methoxy-6-polyprenolphenol 4-hydroxylase</fullName>
        <ecNumber evidence="11">1.14.15.46</ecNumber>
    </alternativeName>
</protein>
<evidence type="ECO:0000256" key="2">
    <source>
        <dbReference type="ARBA" id="ARBA00005349"/>
    </source>
</evidence>
<evidence type="ECO:0000256" key="11">
    <source>
        <dbReference type="HAMAP-Rule" id="MF_03193"/>
    </source>
</evidence>
<feature type="domain" description="FAD-binding" evidence="12">
    <location>
        <begin position="38"/>
        <end position="444"/>
    </location>
</feature>
<keyword evidence="5 11" id="KW-0999">Mitochondrion inner membrane</keyword>
<dbReference type="PANTHER" id="PTHR43876:SF7">
    <property type="entry name" value="UBIQUINONE BIOSYNTHESIS MONOOXYGENASE COQ6, MITOCHONDRIAL"/>
    <property type="match status" value="1"/>
</dbReference>
<reference evidence="13 14" key="1">
    <citation type="submission" date="2015-06" db="EMBL/GenBank/DDBJ databases">
        <title>Draft genome of the ant-associated black yeast Phialophora attae CBS 131958.</title>
        <authorList>
            <person name="Moreno L.F."/>
            <person name="Stielow B.J."/>
            <person name="de Hoog S."/>
            <person name="Vicente V.A."/>
            <person name="Weiss V.A."/>
            <person name="de Vries M."/>
            <person name="Cruz L.M."/>
            <person name="Souza E.M."/>
        </authorList>
    </citation>
    <scope>NUCLEOTIDE SEQUENCE [LARGE SCALE GENOMIC DNA]</scope>
    <source>
        <strain evidence="13 14">CBS 131958</strain>
    </source>
</reference>
<dbReference type="Pfam" id="PF01494">
    <property type="entry name" value="FAD_binding_3"/>
    <property type="match status" value="1"/>
</dbReference>
<sequence>MLKPLTQRLGGYVCRTCRASLLVPKRRHYASSATPEIYDVVTVGGGPVGLALLAALKASPKTKHLRTALIEFQDLAKQQSWSMASDHFSNRASSLTPASVEFLEQSGTWSHIEQERIQPYNAMQVWDASNDAVMRFDWRAEAQRYNAPPRVVATMTENANLTRALLNRIHELNAGDSLMVNTKVGSVEMGENEPDGADLSSWPTLSLEPSAPKIAARLLVGADGFNSPVRAFAGISSHGWDYHRHGVVATLKVANPMLLEESGTSVAYQRFLPQLGGPIAILPLPNGHASLVWSTTPANASFLKSIEPAAFVAMVNAAVRCSETDLVYMTGLGTQSTQQIVSEYNWRNEHTKPTDTETLVPEVLEVQENSVASFPLRFRQATTLTGPRIALVGDAAHTIHPLAGQGLNLGLADARWLAETIAYAVEHGMDLGDSFALERYSSDRFGKGLLMGGSVDALNWIYQLGSGDGMLSSLFSNARGLGMKAFSSNIAEQTGLKGAIMRVAEGA</sequence>
<dbReference type="GO" id="GO:0120538">
    <property type="term" value="F:2-methoxy-6-polyprenolphenol 4-hydroxylase activity"/>
    <property type="evidence" value="ECO:0007669"/>
    <property type="project" value="UniProtKB-EC"/>
</dbReference>
<evidence type="ECO:0000256" key="4">
    <source>
        <dbReference type="ARBA" id="ARBA00022688"/>
    </source>
</evidence>
<dbReference type="GO" id="GO:0016712">
    <property type="term" value="F:oxidoreductase activity, acting on paired donors, with incorporation or reduction of molecular oxygen, reduced flavin or flavoprotein as one donor, and incorporation of one atom of oxygen"/>
    <property type="evidence" value="ECO:0007669"/>
    <property type="project" value="UniProtKB-UniRule"/>
</dbReference>
<comment type="pathway">
    <text evidence="11">Cofactor biosynthesis; ubiquinone biosynthesis.</text>
</comment>
<dbReference type="OrthoDB" id="683240at2759"/>
<dbReference type="GO" id="GO:0106364">
    <property type="term" value="F:4-hydroxy-3-all-trans-polyprenylbenzoate oxygenase activity"/>
    <property type="evidence" value="ECO:0007669"/>
    <property type="project" value="UniProtKB-EC"/>
</dbReference>
<dbReference type="UniPathway" id="UPA00232"/>
<keyword evidence="4 11" id="KW-0831">Ubiquinone biosynthesis</keyword>
<dbReference type="SUPFAM" id="SSF51905">
    <property type="entry name" value="FAD/NAD(P)-binding domain"/>
    <property type="match status" value="1"/>
</dbReference>
<comment type="catalytic activity">
    <reaction evidence="11">
        <text>a 4-hydroxy-3-(all-trans-polyprenyl)benzoate + 2 reduced [2Fe-2S]-[ferredoxin] + O2 + 2 H(+) = a 3,4-dihydroxy-5-(all-trans-polyprenyl)benzoate + 2 oxidized [2Fe-2S]-[ferredoxin] + H2O</text>
        <dbReference type="Rhea" id="RHEA:81195"/>
        <dbReference type="Rhea" id="RHEA-COMP:9514"/>
        <dbReference type="Rhea" id="RHEA-COMP:10000"/>
        <dbReference type="Rhea" id="RHEA-COMP:10001"/>
        <dbReference type="Rhea" id="RHEA-COMP:10930"/>
        <dbReference type="ChEBI" id="CHEBI:15377"/>
        <dbReference type="ChEBI" id="CHEBI:15378"/>
        <dbReference type="ChEBI" id="CHEBI:15379"/>
        <dbReference type="ChEBI" id="CHEBI:33737"/>
        <dbReference type="ChEBI" id="CHEBI:33738"/>
        <dbReference type="ChEBI" id="CHEBI:64694"/>
        <dbReference type="ChEBI" id="CHEBI:78396"/>
        <dbReference type="EC" id="1.14.15.45"/>
    </reaction>
</comment>
<evidence type="ECO:0000259" key="12">
    <source>
        <dbReference type="Pfam" id="PF01494"/>
    </source>
</evidence>
<keyword evidence="7 11" id="KW-0560">Oxidoreductase</keyword>
<dbReference type="Gene3D" id="3.50.50.60">
    <property type="entry name" value="FAD/NAD(P)-binding domain"/>
    <property type="match status" value="2"/>
</dbReference>
<dbReference type="VEuPathDB" id="FungiDB:AB675_2519"/>
<dbReference type="RefSeq" id="XP_018004841.1">
    <property type="nucleotide sequence ID" value="XM_018142496.1"/>
</dbReference>